<sequence>MSVQRNMREPESTIAVIAYELNAVALKLAAEAEQLLHRNCFPVVDGARVEMEIVTRMDGLIGHLHEASLALRYVRHTGQMPPRWPGSK</sequence>
<dbReference type="AlphaFoldDB" id="A0A178MR59"/>
<accession>A0A178MR59</accession>
<evidence type="ECO:0000313" key="2">
    <source>
        <dbReference type="Proteomes" id="UP000078543"/>
    </source>
</evidence>
<protein>
    <submittedName>
        <fullName evidence="1">Uncharacterized protein</fullName>
    </submittedName>
</protein>
<gene>
    <name evidence="1" type="ORF">A6A05_01420</name>
</gene>
<comment type="caution">
    <text evidence="1">The sequence shown here is derived from an EMBL/GenBank/DDBJ whole genome shotgun (WGS) entry which is preliminary data.</text>
</comment>
<name>A0A178MR59_9PROT</name>
<proteinExistence type="predicted"/>
<dbReference type="Proteomes" id="UP000078543">
    <property type="component" value="Unassembled WGS sequence"/>
</dbReference>
<dbReference type="RefSeq" id="WP_068499440.1">
    <property type="nucleotide sequence ID" value="NZ_LWQU01000130.1"/>
</dbReference>
<reference evidence="1 2" key="1">
    <citation type="submission" date="2016-04" db="EMBL/GenBank/DDBJ databases">
        <title>Draft genome sequence of freshwater magnetotactic bacteria Magnetospirillum marisnigri SP-1 and Magnetospirillum moscoviense BB-1.</title>
        <authorList>
            <person name="Koziaeva V."/>
            <person name="Dziuba M.V."/>
            <person name="Ivanov T.M."/>
            <person name="Kuznetsov B."/>
            <person name="Grouzdev D.S."/>
        </authorList>
    </citation>
    <scope>NUCLEOTIDE SEQUENCE [LARGE SCALE GENOMIC DNA]</scope>
    <source>
        <strain evidence="1 2">BB-1</strain>
    </source>
</reference>
<keyword evidence="2" id="KW-1185">Reference proteome</keyword>
<dbReference type="EMBL" id="LWQU01000130">
    <property type="protein sequence ID" value="OAN51549.1"/>
    <property type="molecule type" value="Genomic_DNA"/>
</dbReference>
<evidence type="ECO:0000313" key="1">
    <source>
        <dbReference type="EMBL" id="OAN51549.1"/>
    </source>
</evidence>
<organism evidence="1 2">
    <name type="scientific">Magnetospirillum moscoviense</name>
    <dbReference type="NCBI Taxonomy" id="1437059"/>
    <lineage>
        <taxon>Bacteria</taxon>
        <taxon>Pseudomonadati</taxon>
        <taxon>Pseudomonadota</taxon>
        <taxon>Alphaproteobacteria</taxon>
        <taxon>Rhodospirillales</taxon>
        <taxon>Rhodospirillaceae</taxon>
        <taxon>Magnetospirillum</taxon>
    </lineage>
</organism>